<keyword evidence="4" id="KW-0472">Membrane</keyword>
<keyword evidence="8" id="KW-1185">Reference proteome</keyword>
<evidence type="ECO:0000256" key="1">
    <source>
        <dbReference type="ARBA" id="ARBA00004442"/>
    </source>
</evidence>
<evidence type="ECO:0000256" key="3">
    <source>
        <dbReference type="ARBA" id="ARBA00022729"/>
    </source>
</evidence>
<evidence type="ECO:0000256" key="2">
    <source>
        <dbReference type="ARBA" id="ARBA00006275"/>
    </source>
</evidence>
<comment type="subcellular location">
    <subcellularLocation>
        <location evidence="1">Cell outer membrane</location>
    </subcellularLocation>
</comment>
<dbReference type="SUPFAM" id="SSF48452">
    <property type="entry name" value="TPR-like"/>
    <property type="match status" value="2"/>
</dbReference>
<dbReference type="InterPro" id="IPR011990">
    <property type="entry name" value="TPR-like_helical_dom_sf"/>
</dbReference>
<keyword evidence="5" id="KW-0998">Cell outer membrane</keyword>
<sequence length="575" mass="64414">MLDIAPEAQVDITNHYRNVYDANAAVIGIYGQLMGIADRYMVLNELRADLMSPTNNADQYLREISTHTVSANNPWADPKPFYKIILNCNDALKNFDIMLKDAKFRRDEYNQRYADVAAVRAWLYLQLGIHWGSVPYVTDALETVEDLKDESKFPRIPFNDMLDKLIATLANGYLDVYTTSASTTGSTSTSLNTTVDGYPTNLFFINKRCLLGDLYLWRGKYSDAATQYRYVSETGYRTDPGAVNAFWQYKVTYSNFSINYSRPGDETSLIDDNTTVTGWRSIFGAQPGTDINSEWIWTLPFDKNFQPVNPFIDLFSNQGGRYLLTASKLALDNWNSQTQSNGFPYDARGRLTVKTIGGQPVIAKQLYYYLNGTTLVPTNVLQKQGRWLLYRSATLNLHFAEAACRDNYVDVAYALTNAGVLQVFSGIFPTVAAISTGRNVPADATNIMITNRPAPYDLDARYGDVPTYRGPWHRQIGTRSRANLPNLPISYINGGPGLGGDVTTMENAIIDEDGLELAYEGQRWGDLLRIALRRNDASFVATKVYQKLLRDGNPQAGAALNKLSSLDGLYLPFKL</sequence>
<dbReference type="EMBL" id="BMDO01000002">
    <property type="protein sequence ID" value="GGI50021.1"/>
    <property type="molecule type" value="Genomic_DNA"/>
</dbReference>
<evidence type="ECO:0000313" key="7">
    <source>
        <dbReference type="EMBL" id="GGI50021.1"/>
    </source>
</evidence>
<evidence type="ECO:0000256" key="5">
    <source>
        <dbReference type="ARBA" id="ARBA00023237"/>
    </source>
</evidence>
<proteinExistence type="inferred from homology"/>
<dbReference type="Pfam" id="PF07980">
    <property type="entry name" value="SusD_RagB"/>
    <property type="match status" value="1"/>
</dbReference>
<protein>
    <recommendedName>
        <fullName evidence="6">RagB/SusD domain-containing protein</fullName>
    </recommendedName>
</protein>
<comment type="caution">
    <text evidence="7">The sequence shown here is derived from an EMBL/GenBank/DDBJ whole genome shotgun (WGS) entry which is preliminary data.</text>
</comment>
<dbReference type="InterPro" id="IPR012944">
    <property type="entry name" value="SusD_RagB_dom"/>
</dbReference>
<keyword evidence="3" id="KW-0732">Signal</keyword>
<organism evidence="7 8">
    <name type="scientific">Mucilaginibacter galii</name>
    <dbReference type="NCBI Taxonomy" id="2005073"/>
    <lineage>
        <taxon>Bacteria</taxon>
        <taxon>Pseudomonadati</taxon>
        <taxon>Bacteroidota</taxon>
        <taxon>Sphingobacteriia</taxon>
        <taxon>Sphingobacteriales</taxon>
        <taxon>Sphingobacteriaceae</taxon>
        <taxon>Mucilaginibacter</taxon>
    </lineage>
</organism>
<dbReference type="AlphaFoldDB" id="A0A917J9R6"/>
<name>A0A917J9R6_9SPHI</name>
<dbReference type="Gene3D" id="1.25.40.390">
    <property type="match status" value="1"/>
</dbReference>
<accession>A0A917J9R6</accession>
<reference evidence="7" key="1">
    <citation type="journal article" date="2014" name="Int. J. Syst. Evol. Microbiol.">
        <title>Complete genome sequence of Corynebacterium casei LMG S-19264T (=DSM 44701T), isolated from a smear-ripened cheese.</title>
        <authorList>
            <consortium name="US DOE Joint Genome Institute (JGI-PGF)"/>
            <person name="Walter F."/>
            <person name="Albersmeier A."/>
            <person name="Kalinowski J."/>
            <person name="Ruckert C."/>
        </authorList>
    </citation>
    <scope>NUCLEOTIDE SEQUENCE</scope>
    <source>
        <strain evidence="7">CCM 8711</strain>
    </source>
</reference>
<feature type="domain" description="RagB/SusD" evidence="6">
    <location>
        <begin position="479"/>
        <end position="536"/>
    </location>
</feature>
<evidence type="ECO:0000256" key="4">
    <source>
        <dbReference type="ARBA" id="ARBA00023136"/>
    </source>
</evidence>
<dbReference type="GO" id="GO:0009279">
    <property type="term" value="C:cell outer membrane"/>
    <property type="evidence" value="ECO:0007669"/>
    <property type="project" value="UniProtKB-SubCell"/>
</dbReference>
<comment type="similarity">
    <text evidence="2">Belongs to the SusD family.</text>
</comment>
<evidence type="ECO:0000313" key="8">
    <source>
        <dbReference type="Proteomes" id="UP000662074"/>
    </source>
</evidence>
<evidence type="ECO:0000259" key="6">
    <source>
        <dbReference type="Pfam" id="PF07980"/>
    </source>
</evidence>
<gene>
    <name evidence="7" type="ORF">GCM10011425_12330</name>
</gene>
<dbReference type="Proteomes" id="UP000662074">
    <property type="component" value="Unassembled WGS sequence"/>
</dbReference>
<reference evidence="7" key="2">
    <citation type="submission" date="2020-09" db="EMBL/GenBank/DDBJ databases">
        <authorList>
            <person name="Sun Q."/>
            <person name="Sedlacek I."/>
        </authorList>
    </citation>
    <scope>NUCLEOTIDE SEQUENCE</scope>
    <source>
        <strain evidence="7">CCM 8711</strain>
    </source>
</reference>